<dbReference type="RefSeq" id="WP_246390500.1">
    <property type="nucleotide sequence ID" value="NZ_JACHOP010000006.1"/>
</dbReference>
<accession>A0A840ZJT0</accession>
<dbReference type="Proteomes" id="UP000583454">
    <property type="component" value="Unassembled WGS sequence"/>
</dbReference>
<dbReference type="EMBL" id="JACHOP010000006">
    <property type="protein sequence ID" value="MBB5757378.1"/>
    <property type="molecule type" value="Genomic_DNA"/>
</dbReference>
<organism evidence="1 2">
    <name type="scientific">Methylorubrum rhodinum</name>
    <dbReference type="NCBI Taxonomy" id="29428"/>
    <lineage>
        <taxon>Bacteria</taxon>
        <taxon>Pseudomonadati</taxon>
        <taxon>Pseudomonadota</taxon>
        <taxon>Alphaproteobacteria</taxon>
        <taxon>Hyphomicrobiales</taxon>
        <taxon>Methylobacteriaceae</taxon>
        <taxon>Methylorubrum</taxon>
    </lineage>
</organism>
<gene>
    <name evidence="1" type="ORF">HNR00_002089</name>
</gene>
<evidence type="ECO:0000313" key="1">
    <source>
        <dbReference type="EMBL" id="MBB5757378.1"/>
    </source>
</evidence>
<proteinExistence type="predicted"/>
<reference evidence="1 2" key="1">
    <citation type="submission" date="2020-08" db="EMBL/GenBank/DDBJ databases">
        <title>Genomic Encyclopedia of Type Strains, Phase IV (KMG-IV): sequencing the most valuable type-strain genomes for metagenomic binning, comparative biology and taxonomic classification.</title>
        <authorList>
            <person name="Goeker M."/>
        </authorList>
    </citation>
    <scope>NUCLEOTIDE SEQUENCE [LARGE SCALE GENOMIC DNA]</scope>
    <source>
        <strain evidence="1 2">DSM 2163</strain>
    </source>
</reference>
<sequence>MRLEHAIVGATRRVGDMPGDVQLATLVAVEDAVAVVRAAFDTVHQRIEAAPALAA</sequence>
<keyword evidence="2" id="KW-1185">Reference proteome</keyword>
<dbReference type="AlphaFoldDB" id="A0A840ZJT0"/>
<comment type="caution">
    <text evidence="1">The sequence shown here is derived from an EMBL/GenBank/DDBJ whole genome shotgun (WGS) entry which is preliminary data.</text>
</comment>
<name>A0A840ZJT0_9HYPH</name>
<evidence type="ECO:0000313" key="2">
    <source>
        <dbReference type="Proteomes" id="UP000583454"/>
    </source>
</evidence>
<protein>
    <submittedName>
        <fullName evidence="1">Uncharacterized protein</fullName>
    </submittedName>
</protein>